<keyword evidence="3" id="KW-1185">Reference proteome</keyword>
<dbReference type="EMBL" id="VMHE01000030">
    <property type="protein sequence ID" value="TSJ60767.1"/>
    <property type="molecule type" value="Genomic_DNA"/>
</dbReference>
<name>A0A556P8S1_9BACI</name>
<comment type="caution">
    <text evidence="2">The sequence shown here is derived from an EMBL/GenBank/DDBJ whole genome shotgun (WGS) entry which is preliminary data.</text>
</comment>
<protein>
    <recommendedName>
        <fullName evidence="4">DUF4064 domain-containing protein</fullName>
    </recommendedName>
</protein>
<proteinExistence type="predicted"/>
<evidence type="ECO:0000256" key="1">
    <source>
        <dbReference type="SAM" id="Phobius"/>
    </source>
</evidence>
<feature type="transmembrane region" description="Helical" evidence="1">
    <location>
        <begin position="12"/>
        <end position="30"/>
    </location>
</feature>
<sequence length="97" mass="10782">MELALKIKSKFSGIPGLVSLISAILSLAYFNIEYLTKMNTSFSPFIFFIMVSVFSGIVGLFSKQSRLYASWGLGIGIFLAIHTVLMIFFTLGINYKP</sequence>
<keyword evidence="1" id="KW-1133">Transmembrane helix</keyword>
<evidence type="ECO:0000313" key="2">
    <source>
        <dbReference type="EMBL" id="TSJ60767.1"/>
    </source>
</evidence>
<keyword evidence="1" id="KW-0812">Transmembrane</keyword>
<evidence type="ECO:0008006" key="4">
    <source>
        <dbReference type="Google" id="ProtNLM"/>
    </source>
</evidence>
<reference evidence="2 3" key="1">
    <citation type="submission" date="2019-07" db="EMBL/GenBank/DDBJ databases">
        <title>Allobacillus sp. nov. SKP isolated from shrimp paste of Euphausiacea.</title>
        <authorList>
            <person name="Kanchanasin P."/>
            <person name="Tanasupawat S."/>
            <person name="Shi W."/>
            <person name="Wu L."/>
            <person name="Ma J."/>
        </authorList>
    </citation>
    <scope>NUCLEOTIDE SEQUENCE [LARGE SCALE GENOMIC DNA]</scope>
    <source>
        <strain evidence="2 3">SKP4-8</strain>
    </source>
</reference>
<dbReference type="AlphaFoldDB" id="A0A556P8S1"/>
<accession>A0A556P8S1</accession>
<gene>
    <name evidence="2" type="ORF">FPQ13_11705</name>
</gene>
<keyword evidence="1" id="KW-0472">Membrane</keyword>
<organism evidence="2 3">
    <name type="scientific">Allobacillus salarius</name>
    <dbReference type="NCBI Taxonomy" id="1955272"/>
    <lineage>
        <taxon>Bacteria</taxon>
        <taxon>Bacillati</taxon>
        <taxon>Bacillota</taxon>
        <taxon>Bacilli</taxon>
        <taxon>Bacillales</taxon>
        <taxon>Bacillaceae</taxon>
        <taxon>Allobacillus</taxon>
    </lineage>
</organism>
<feature type="transmembrane region" description="Helical" evidence="1">
    <location>
        <begin position="73"/>
        <end position="95"/>
    </location>
</feature>
<dbReference type="OrthoDB" id="2905392at2"/>
<dbReference type="Proteomes" id="UP000316425">
    <property type="component" value="Unassembled WGS sequence"/>
</dbReference>
<feature type="transmembrane region" description="Helical" evidence="1">
    <location>
        <begin position="42"/>
        <end position="61"/>
    </location>
</feature>
<evidence type="ECO:0000313" key="3">
    <source>
        <dbReference type="Proteomes" id="UP000316425"/>
    </source>
</evidence>
<dbReference type="RefSeq" id="WP_144089515.1">
    <property type="nucleotide sequence ID" value="NZ_VMHE01000030.1"/>
</dbReference>